<accession>A0ABW3Y7H1</accession>
<reference evidence="4" key="1">
    <citation type="journal article" date="2019" name="Int. J. Syst. Evol. Microbiol.">
        <title>The Global Catalogue of Microorganisms (GCM) 10K type strain sequencing project: providing services to taxonomists for standard genome sequencing and annotation.</title>
        <authorList>
            <consortium name="The Broad Institute Genomics Platform"/>
            <consortium name="The Broad Institute Genome Sequencing Center for Infectious Disease"/>
            <person name="Wu L."/>
            <person name="Ma J."/>
        </authorList>
    </citation>
    <scope>NUCLEOTIDE SEQUENCE [LARGE SCALE GENOMIC DNA]</scope>
    <source>
        <strain evidence="4">JCM 31037</strain>
    </source>
</reference>
<dbReference type="Proteomes" id="UP001597260">
    <property type="component" value="Unassembled WGS sequence"/>
</dbReference>
<proteinExistence type="predicted"/>
<sequence length="786" mass="83875">MFAARAARWRRAILGAGTAGLVVLGMGAAGPAHAAPGTGGSARATDCSLTASASQQQSDEWLSCLSVGAALDRAPALGETAKLTVTVAADAALADTGIRIELPAQLTWVQPPAGMKTGRATAVEPERAGEISVAQTTRRLNRGEKLTFTGEVRAVEPGTAQIEARAFAPDQGRMHAGKEIVFLTIAAPGRASTFGHARTGGVPGTAVVPTSARTQRPARLRPDRVEPAEPLATAAACDTWVTGNWSYADQTGAWHNAMNLTVEVVDADAAGEQRLASGVTDANGNYNLCFDAQSETAPETGTADVFVRVLTQNSIWRVQRAGSPLTFQTETFTDVTPGSTINLGSRTSDDATLQRGLHAFARANDAWLFIPKPTNKCFDQKDTTCRRLTINWAPDSTSGNFYSLANNEVNLNADAPNSPTTVLHEIGHALMDDIYDDAYPAFPNCSPHYVQRVSSAGCAWTEGWAEWFPATVLNDPFYRWPSGAYLDLENTTWGTSGWDNGDTVEGRVAAALIDITDSTNEGSWDRYGEGFANLWHTFTHHVSNTFAEFWAHRTADGFDVSDSGALAALYQSTIDYGFRDPLGNYAPKLLPTPTPAHNFGYQTTSNYWSVVAIRAGVNHDLELYDDRAQTTRLATSALTSGVDFIGVDSKWRALGDYYPRVKPSGDAGWYRIELAQGSASLPVGTSTVTMTGDNIVAVRDLTLTAGQKVTVKITGSSTQNPELYLLSSNETSASTWIRTRSQAVASANSGATGVAETLTYTATTAGHFGLVIVNWAGTGTYQLTRS</sequence>
<evidence type="ECO:0000256" key="2">
    <source>
        <dbReference type="SAM" id="SignalP"/>
    </source>
</evidence>
<evidence type="ECO:0000313" key="3">
    <source>
        <dbReference type="EMBL" id="MFD1320388.1"/>
    </source>
</evidence>
<keyword evidence="4" id="KW-1185">Reference proteome</keyword>
<comment type="caution">
    <text evidence="3">The sequence shown here is derived from an EMBL/GenBank/DDBJ whole genome shotgun (WGS) entry which is preliminary data.</text>
</comment>
<feature type="signal peptide" evidence="2">
    <location>
        <begin position="1"/>
        <end position="34"/>
    </location>
</feature>
<feature type="region of interest" description="Disordered" evidence="1">
    <location>
        <begin position="197"/>
        <end position="219"/>
    </location>
</feature>
<name>A0ABW3Y7H1_9ACTN</name>
<dbReference type="EMBL" id="JBHTMP010000004">
    <property type="protein sequence ID" value="MFD1320388.1"/>
    <property type="molecule type" value="Genomic_DNA"/>
</dbReference>
<evidence type="ECO:0000256" key="1">
    <source>
        <dbReference type="SAM" id="MobiDB-lite"/>
    </source>
</evidence>
<feature type="chain" id="PRO_5046519006" evidence="2">
    <location>
        <begin position="35"/>
        <end position="786"/>
    </location>
</feature>
<organism evidence="3 4">
    <name type="scientific">Micromonospora sonneratiae</name>
    <dbReference type="NCBI Taxonomy" id="1184706"/>
    <lineage>
        <taxon>Bacteria</taxon>
        <taxon>Bacillati</taxon>
        <taxon>Actinomycetota</taxon>
        <taxon>Actinomycetes</taxon>
        <taxon>Micromonosporales</taxon>
        <taxon>Micromonosporaceae</taxon>
        <taxon>Micromonospora</taxon>
    </lineage>
</organism>
<dbReference type="Gene3D" id="2.60.120.380">
    <property type="match status" value="1"/>
</dbReference>
<protein>
    <submittedName>
        <fullName evidence="3">PPC domain-containing protein</fullName>
    </submittedName>
</protein>
<evidence type="ECO:0000313" key="4">
    <source>
        <dbReference type="Proteomes" id="UP001597260"/>
    </source>
</evidence>
<keyword evidence="2" id="KW-0732">Signal</keyword>
<dbReference type="RefSeq" id="WP_377567331.1">
    <property type="nucleotide sequence ID" value="NZ_JBHTMP010000004.1"/>
</dbReference>
<gene>
    <name evidence="3" type="ORF">ACFQ4H_04695</name>
</gene>